<keyword evidence="1" id="KW-1133">Transmembrane helix</keyword>
<feature type="transmembrane region" description="Helical" evidence="1">
    <location>
        <begin position="144"/>
        <end position="165"/>
    </location>
</feature>
<dbReference type="RefSeq" id="WP_386712629.1">
    <property type="nucleotide sequence ID" value="NZ_JBHRYF010000014.1"/>
</dbReference>
<feature type="transmembrane region" description="Helical" evidence="1">
    <location>
        <begin position="102"/>
        <end position="124"/>
    </location>
</feature>
<protein>
    <submittedName>
        <fullName evidence="2">DUF2938 domain-containing protein</fullName>
    </submittedName>
</protein>
<keyword evidence="1" id="KW-0812">Transmembrane</keyword>
<dbReference type="EMBL" id="JBHRYF010000014">
    <property type="protein sequence ID" value="MFC3661359.1"/>
    <property type="molecule type" value="Genomic_DNA"/>
</dbReference>
<dbReference type="InterPro" id="IPR021329">
    <property type="entry name" value="DUF2938"/>
</dbReference>
<keyword evidence="1" id="KW-0472">Membrane</keyword>
<organism evidence="2 3">
    <name type="scientific">Luteimonas notoginsengisoli</name>
    <dbReference type="NCBI Taxonomy" id="1578200"/>
    <lineage>
        <taxon>Bacteria</taxon>
        <taxon>Pseudomonadati</taxon>
        <taxon>Pseudomonadota</taxon>
        <taxon>Gammaproteobacteria</taxon>
        <taxon>Lysobacterales</taxon>
        <taxon>Lysobacteraceae</taxon>
        <taxon>Luteimonas</taxon>
    </lineage>
</organism>
<keyword evidence="3" id="KW-1185">Reference proteome</keyword>
<name>A0ABV7UWG5_9GAMM</name>
<dbReference type="Pfam" id="PF11158">
    <property type="entry name" value="DUF2938"/>
    <property type="match status" value="1"/>
</dbReference>
<evidence type="ECO:0000313" key="3">
    <source>
        <dbReference type="Proteomes" id="UP001595724"/>
    </source>
</evidence>
<feature type="transmembrane region" description="Helical" evidence="1">
    <location>
        <begin position="7"/>
        <end position="28"/>
    </location>
</feature>
<proteinExistence type="predicted"/>
<accession>A0ABV7UWG5</accession>
<reference evidence="3" key="1">
    <citation type="journal article" date="2019" name="Int. J. Syst. Evol. Microbiol.">
        <title>The Global Catalogue of Microorganisms (GCM) 10K type strain sequencing project: providing services to taxonomists for standard genome sequencing and annotation.</title>
        <authorList>
            <consortium name="The Broad Institute Genomics Platform"/>
            <consortium name="The Broad Institute Genome Sequencing Center for Infectious Disease"/>
            <person name="Wu L."/>
            <person name="Ma J."/>
        </authorList>
    </citation>
    <scope>NUCLEOTIDE SEQUENCE [LARGE SCALE GENOMIC DNA]</scope>
    <source>
        <strain evidence="3">KCTC 42211</strain>
    </source>
</reference>
<gene>
    <name evidence="2" type="ORF">ACFOM9_14955</name>
</gene>
<dbReference type="Proteomes" id="UP001595724">
    <property type="component" value="Unassembled WGS sequence"/>
</dbReference>
<feature type="transmembrane region" description="Helical" evidence="1">
    <location>
        <begin position="71"/>
        <end position="90"/>
    </location>
</feature>
<sequence length="166" mass="17633">MDAAVDFALRALLIGIGATLVLDAWTVVLRRAFGIRAPDWALVGRWIGHVPRGRFRHAGIAAAAPVRGERPLGWCFHYATGIAFAAALLAANGTAWARQPTLLPCLVLGLLTVVLPWFVMQPALGAGIASSRTPNPTQARMRSLATHAVFGFGLYLAALATATILR</sequence>
<evidence type="ECO:0000313" key="2">
    <source>
        <dbReference type="EMBL" id="MFC3661359.1"/>
    </source>
</evidence>
<comment type="caution">
    <text evidence="2">The sequence shown here is derived from an EMBL/GenBank/DDBJ whole genome shotgun (WGS) entry which is preliminary data.</text>
</comment>
<evidence type="ECO:0000256" key="1">
    <source>
        <dbReference type="SAM" id="Phobius"/>
    </source>
</evidence>